<dbReference type="GO" id="GO:0046872">
    <property type="term" value="F:metal ion binding"/>
    <property type="evidence" value="ECO:0007669"/>
    <property type="project" value="UniProtKB-KW"/>
</dbReference>
<gene>
    <name evidence="9" type="ORF">FAZ15_02495</name>
</gene>
<dbReference type="InterPro" id="IPR013482">
    <property type="entry name" value="Molybde_CF_guanTrfase"/>
</dbReference>
<dbReference type="OrthoDB" id="9788394at2"/>
<keyword evidence="10" id="KW-1185">Reference proteome</keyword>
<evidence type="ECO:0000259" key="8">
    <source>
        <dbReference type="Pfam" id="PF12804"/>
    </source>
</evidence>
<keyword evidence="2 9" id="KW-0808">Transferase</keyword>
<keyword evidence="1" id="KW-0963">Cytoplasm</keyword>
<keyword evidence="6" id="KW-0342">GTP-binding</keyword>
<dbReference type="PANTHER" id="PTHR19136">
    <property type="entry name" value="MOLYBDENUM COFACTOR GUANYLYLTRANSFERASE"/>
    <property type="match status" value="1"/>
</dbReference>
<dbReference type="GO" id="GO:0016779">
    <property type="term" value="F:nucleotidyltransferase activity"/>
    <property type="evidence" value="ECO:0007669"/>
    <property type="project" value="UniProtKB-KW"/>
</dbReference>
<evidence type="ECO:0000256" key="4">
    <source>
        <dbReference type="ARBA" id="ARBA00022741"/>
    </source>
</evidence>
<sequence length="190" mass="21339">MMIGLVLCGGESKRMGTDKGMLRHGNYTWAEYAQQTLHGLDLPVFISVNEGQLPVYQQRFSNPELIVDCVFAKGPLAGLLSLHFNFPEHDILVLACDMINMDAHTLHTLIRNYGEDEGVKGCFFGNNGRVEPLCAIYSSDMLTQIAEQLDSGQLVHFALHKIISYFHVSIVPIADHVKFANYNTFDHLRK</sequence>
<feature type="domain" description="MobA-like NTP transferase" evidence="8">
    <location>
        <begin position="4"/>
        <end position="150"/>
    </location>
</feature>
<dbReference type="GO" id="GO:0006777">
    <property type="term" value="P:Mo-molybdopterin cofactor biosynthetic process"/>
    <property type="evidence" value="ECO:0007669"/>
    <property type="project" value="UniProtKB-KW"/>
</dbReference>
<evidence type="ECO:0000313" key="9">
    <source>
        <dbReference type="EMBL" id="TJZ63181.1"/>
    </source>
</evidence>
<evidence type="ECO:0000256" key="5">
    <source>
        <dbReference type="ARBA" id="ARBA00022842"/>
    </source>
</evidence>
<protein>
    <submittedName>
        <fullName evidence="9">Molybdenum cofactor guanylyltransferase</fullName>
    </submittedName>
</protein>
<dbReference type="Proteomes" id="UP000306808">
    <property type="component" value="Unassembled WGS sequence"/>
</dbReference>
<dbReference type="SUPFAM" id="SSF53448">
    <property type="entry name" value="Nucleotide-diphospho-sugar transferases"/>
    <property type="match status" value="1"/>
</dbReference>
<accession>A0A4U0P6T5</accession>
<comment type="caution">
    <text evidence="9">The sequence shown here is derived from an EMBL/GenBank/DDBJ whole genome shotgun (WGS) entry which is preliminary data.</text>
</comment>
<dbReference type="RefSeq" id="WP_136899727.1">
    <property type="nucleotide sequence ID" value="NZ_SUME01000001.1"/>
</dbReference>
<keyword evidence="3" id="KW-0479">Metal-binding</keyword>
<dbReference type="AlphaFoldDB" id="A0A4U0P6T5"/>
<organism evidence="9 10">
    <name type="scientific">Sphingobacterium olei</name>
    <dbReference type="NCBI Taxonomy" id="2571155"/>
    <lineage>
        <taxon>Bacteria</taxon>
        <taxon>Pseudomonadati</taxon>
        <taxon>Bacteroidota</taxon>
        <taxon>Sphingobacteriia</taxon>
        <taxon>Sphingobacteriales</taxon>
        <taxon>Sphingobacteriaceae</taxon>
        <taxon>Sphingobacterium</taxon>
    </lineage>
</organism>
<keyword evidence="9" id="KW-0548">Nucleotidyltransferase</keyword>
<dbReference type="CDD" id="cd02503">
    <property type="entry name" value="MobA"/>
    <property type="match status" value="1"/>
</dbReference>
<dbReference type="InterPro" id="IPR025877">
    <property type="entry name" value="MobA-like_NTP_Trfase"/>
</dbReference>
<dbReference type="GO" id="GO:0005525">
    <property type="term" value="F:GTP binding"/>
    <property type="evidence" value="ECO:0007669"/>
    <property type="project" value="UniProtKB-KW"/>
</dbReference>
<evidence type="ECO:0000256" key="7">
    <source>
        <dbReference type="ARBA" id="ARBA00023150"/>
    </source>
</evidence>
<reference evidence="9 10" key="1">
    <citation type="submission" date="2019-04" db="EMBL/GenBank/DDBJ databases">
        <title>Sphingobacterium olei sp. nov., isolated from oil-contaminated soil.</title>
        <authorList>
            <person name="Liu B."/>
        </authorList>
    </citation>
    <scope>NUCLEOTIDE SEQUENCE [LARGE SCALE GENOMIC DNA]</scope>
    <source>
        <strain evidence="9 10">HAL-9</strain>
    </source>
</reference>
<keyword evidence="7" id="KW-0501">Molybdenum cofactor biosynthesis</keyword>
<dbReference type="PANTHER" id="PTHR19136:SF81">
    <property type="entry name" value="MOLYBDENUM COFACTOR GUANYLYLTRANSFERASE"/>
    <property type="match status" value="1"/>
</dbReference>
<dbReference type="InterPro" id="IPR029044">
    <property type="entry name" value="Nucleotide-diphossugar_trans"/>
</dbReference>
<keyword evidence="5" id="KW-0460">Magnesium</keyword>
<evidence type="ECO:0000256" key="1">
    <source>
        <dbReference type="ARBA" id="ARBA00022490"/>
    </source>
</evidence>
<evidence type="ECO:0000256" key="6">
    <source>
        <dbReference type="ARBA" id="ARBA00023134"/>
    </source>
</evidence>
<proteinExistence type="predicted"/>
<evidence type="ECO:0000256" key="2">
    <source>
        <dbReference type="ARBA" id="ARBA00022679"/>
    </source>
</evidence>
<dbReference type="EMBL" id="SUME01000001">
    <property type="protein sequence ID" value="TJZ63181.1"/>
    <property type="molecule type" value="Genomic_DNA"/>
</dbReference>
<keyword evidence="4" id="KW-0547">Nucleotide-binding</keyword>
<evidence type="ECO:0000256" key="3">
    <source>
        <dbReference type="ARBA" id="ARBA00022723"/>
    </source>
</evidence>
<name>A0A4U0P6T5_9SPHI</name>
<evidence type="ECO:0000313" key="10">
    <source>
        <dbReference type="Proteomes" id="UP000306808"/>
    </source>
</evidence>
<dbReference type="Pfam" id="PF12804">
    <property type="entry name" value="NTP_transf_3"/>
    <property type="match status" value="1"/>
</dbReference>
<dbReference type="Gene3D" id="3.90.550.10">
    <property type="entry name" value="Spore Coat Polysaccharide Biosynthesis Protein SpsA, Chain A"/>
    <property type="match status" value="1"/>
</dbReference>